<name>A0AC61MWA9_9FIRM</name>
<dbReference type="EMBL" id="CP068393">
    <property type="protein sequence ID" value="QUC66782.1"/>
    <property type="molecule type" value="Genomic_DNA"/>
</dbReference>
<keyword evidence="1" id="KW-0808">Transferase</keyword>
<protein>
    <submittedName>
        <fullName evidence="1">HAMP domain-containing histidine kinase</fullName>
    </submittedName>
</protein>
<proteinExistence type="predicted"/>
<keyword evidence="1" id="KW-0418">Kinase</keyword>
<keyword evidence="2" id="KW-1185">Reference proteome</keyword>
<dbReference type="Proteomes" id="UP000682782">
    <property type="component" value="Chromosome"/>
</dbReference>
<gene>
    <name evidence="1" type="ORF">JYE49_13155</name>
</gene>
<organism evidence="1 2">
    <name type="scientific">Aristaeella hokkaidonensis</name>
    <dbReference type="NCBI Taxonomy" id="3046382"/>
    <lineage>
        <taxon>Bacteria</taxon>
        <taxon>Bacillati</taxon>
        <taxon>Bacillota</taxon>
        <taxon>Clostridia</taxon>
        <taxon>Eubacteriales</taxon>
        <taxon>Aristaeellaceae</taxon>
        <taxon>Aristaeella</taxon>
    </lineage>
</organism>
<reference evidence="1" key="1">
    <citation type="submission" date="2021-01" db="EMBL/GenBank/DDBJ databases">
        <title>Complete genome sequence of Clostridiales bacterium R-7.</title>
        <authorList>
            <person name="Mahoney-Kurpe S.C."/>
            <person name="Palevich N."/>
            <person name="Koike S."/>
            <person name="Moon C.D."/>
            <person name="Attwood G.T."/>
        </authorList>
    </citation>
    <scope>NUCLEOTIDE SEQUENCE</scope>
    <source>
        <strain evidence="1">R-7</strain>
    </source>
</reference>
<sequence>MGGGETVFARIMAVVMAAILLTTVCLSAVWWLTLRNQQIDTRLDHLSSEAEGIAYLAGNLSGESLMDTMWDRDSETRTYLNRTAEKVSQEFNALIIVMDRNQNGMIYNAVSSGQEDPAFIDSLNSDDINAAMDRILNGEMIRMRSESGEAPMFTVGVPFTWGGKVNGAVFIRTRAQKIESGLGEILWRIVALTVVVMVLTGIVVFLFVRRRLKPLKQLETAAATIAEGDFSVQVDEKKGDRELRELSGAFNTMTHKLQGVEAGRREFVANVSHELRSPITSIKGFAEGMADGVIPAEEQPKYLRLVADESKRLSGLIDDLLALSRLERDDAKPEMTTFDINEMLRRAVIRRMNDLEAKEIDISCEFETDPCPVNADSDRIEQVVINLLDNAIKFTPEGGKIVLESAAAEGVVKVTVRDSGSGVAPEDRDKIFDRFFTADRAHTAGKGTGLGLSICKRIMDMHGQSIRLLDTDEGAAFQFTLERAEK</sequence>
<evidence type="ECO:0000313" key="1">
    <source>
        <dbReference type="EMBL" id="QUC66782.1"/>
    </source>
</evidence>
<accession>A0AC61MWA9</accession>
<evidence type="ECO:0000313" key="2">
    <source>
        <dbReference type="Proteomes" id="UP000682782"/>
    </source>
</evidence>